<dbReference type="EMBL" id="CP082904">
    <property type="protein sequence ID" value="UQY44052.1"/>
    <property type="molecule type" value="Genomic_DNA"/>
</dbReference>
<feature type="domain" description="HTH tetR-type" evidence="5">
    <location>
        <begin position="2"/>
        <end position="62"/>
    </location>
</feature>
<organism evidence="6 7">
    <name type="scientific">Mixta hanseatica</name>
    <dbReference type="NCBI Taxonomy" id="2872648"/>
    <lineage>
        <taxon>Bacteria</taxon>
        <taxon>Pseudomonadati</taxon>
        <taxon>Pseudomonadota</taxon>
        <taxon>Gammaproteobacteria</taxon>
        <taxon>Enterobacterales</taxon>
        <taxon>Erwiniaceae</taxon>
        <taxon>Mixta</taxon>
    </lineage>
</organism>
<dbReference type="Pfam" id="PF00440">
    <property type="entry name" value="TetR_N"/>
    <property type="match status" value="1"/>
</dbReference>
<sequence>MSDRKQVILDTATELFNREGYQAVGVDKIITTAGVSKLTLYRHFPSKEALIQSVLEQRKSQFLTDLNAALAQQDSPKAQLQAFFAYYENWFQSDDFRGCMFMNSVLEFGEKSQALLAINRGLREELIALLSQILRHWLKRKPAQRIAYTCNMLIDGAIMSQVTWGKESEYSPADIAWSTAKNLLATEGVAI</sequence>
<proteinExistence type="predicted"/>
<keyword evidence="3" id="KW-0804">Transcription</keyword>
<dbReference type="InterPro" id="IPR009057">
    <property type="entry name" value="Homeodomain-like_sf"/>
</dbReference>
<evidence type="ECO:0000313" key="7">
    <source>
        <dbReference type="Proteomes" id="UP001056635"/>
    </source>
</evidence>
<evidence type="ECO:0000313" key="6">
    <source>
        <dbReference type="EMBL" id="UQY44052.1"/>
    </source>
</evidence>
<dbReference type="PANTHER" id="PTHR47506:SF1">
    <property type="entry name" value="HTH-TYPE TRANSCRIPTIONAL REGULATOR YJDC"/>
    <property type="match status" value="1"/>
</dbReference>
<gene>
    <name evidence="6" type="ORF">K6958_19865</name>
</gene>
<keyword evidence="1" id="KW-0805">Transcription regulation</keyword>
<reference evidence="6" key="1">
    <citation type="submission" date="2021-09" db="EMBL/GenBank/DDBJ databases">
        <title>First case of bloodstream infection caused by Mixta hanseatica sp. nov., a member of the Erwiniaceae family.</title>
        <authorList>
            <person name="Both A."/>
            <person name="Huang J."/>
            <person name="Wenzel P."/>
            <person name="Aepfelbacher M."/>
            <person name="Rohde H."/>
            <person name="Christner M."/>
            <person name="Hentschke M."/>
        </authorList>
    </citation>
    <scope>NUCLEOTIDE SEQUENCE</scope>
    <source>
        <strain evidence="6">X22927</strain>
    </source>
</reference>
<evidence type="ECO:0000256" key="3">
    <source>
        <dbReference type="ARBA" id="ARBA00023163"/>
    </source>
</evidence>
<evidence type="ECO:0000256" key="1">
    <source>
        <dbReference type="ARBA" id="ARBA00023015"/>
    </source>
</evidence>
<dbReference type="Proteomes" id="UP001056635">
    <property type="component" value="Chromosome"/>
</dbReference>
<keyword evidence="7" id="KW-1185">Reference proteome</keyword>
<dbReference type="Gene3D" id="1.10.357.10">
    <property type="entry name" value="Tetracycline Repressor, domain 2"/>
    <property type="match status" value="1"/>
</dbReference>
<dbReference type="InterPro" id="IPR001647">
    <property type="entry name" value="HTH_TetR"/>
</dbReference>
<keyword evidence="2 4" id="KW-0238">DNA-binding</keyword>
<dbReference type="PRINTS" id="PR00455">
    <property type="entry name" value="HTHTETR"/>
</dbReference>
<dbReference type="SUPFAM" id="SSF46689">
    <property type="entry name" value="Homeodomain-like"/>
    <property type="match status" value="1"/>
</dbReference>
<dbReference type="PANTHER" id="PTHR47506">
    <property type="entry name" value="TRANSCRIPTIONAL REGULATORY PROTEIN"/>
    <property type="match status" value="1"/>
</dbReference>
<accession>A0ABY4R8T7</accession>
<evidence type="ECO:0000256" key="4">
    <source>
        <dbReference type="PROSITE-ProRule" id="PRU00335"/>
    </source>
</evidence>
<dbReference type="SUPFAM" id="SSF48498">
    <property type="entry name" value="Tetracyclin repressor-like, C-terminal domain"/>
    <property type="match status" value="1"/>
</dbReference>
<feature type="DNA-binding region" description="H-T-H motif" evidence="4">
    <location>
        <begin position="25"/>
        <end position="44"/>
    </location>
</feature>
<protein>
    <submittedName>
        <fullName evidence="6">TetR/AcrR family transcriptional regulator</fullName>
    </submittedName>
</protein>
<name>A0ABY4R8T7_9GAMM</name>
<dbReference type="InterPro" id="IPR036271">
    <property type="entry name" value="Tet_transcr_reg_TetR-rel_C_sf"/>
</dbReference>
<evidence type="ECO:0000256" key="2">
    <source>
        <dbReference type="ARBA" id="ARBA00023125"/>
    </source>
</evidence>
<dbReference type="RefSeq" id="WP_249892687.1">
    <property type="nucleotide sequence ID" value="NZ_CP082904.1"/>
</dbReference>
<dbReference type="PROSITE" id="PS50977">
    <property type="entry name" value="HTH_TETR_2"/>
    <property type="match status" value="1"/>
</dbReference>
<evidence type="ECO:0000259" key="5">
    <source>
        <dbReference type="PROSITE" id="PS50977"/>
    </source>
</evidence>